<protein>
    <submittedName>
        <fullName evidence="1">Uncharacterized protein</fullName>
    </submittedName>
</protein>
<sequence length="261" mass="30929">MIQKYVSSLEIKKLEEQAHKFVHESMMEFIRQQSVLGNVRQKKYSINELKYLLNGQRELEIPNMLVNYVTLKDFIKDAKIHILEEPLMKDEHLEIRRYTTTNLPITIIFEVKRVAWDLYPHIRFADCNIKIINKPYEQVKLEEILQRLIETKKAELGRLINTGEIYYEMLQGDIEIDDIEVEDEFIINLDRLNDAIKNKDRYSKPELDKSMKFVVEVYLKSSQHKVKERTSISNEVIQILDLVKSIEESSDIITLLKVSNK</sequence>
<keyword evidence="2" id="KW-1185">Reference proteome</keyword>
<dbReference type="Proteomes" id="UP000035704">
    <property type="component" value="Chromosome"/>
</dbReference>
<organism evidence="1 2">
    <name type="scientific">Clostridium aceticum</name>
    <dbReference type="NCBI Taxonomy" id="84022"/>
    <lineage>
        <taxon>Bacteria</taxon>
        <taxon>Bacillati</taxon>
        <taxon>Bacillota</taxon>
        <taxon>Clostridia</taxon>
        <taxon>Eubacteriales</taxon>
        <taxon>Clostridiaceae</taxon>
        <taxon>Clostridium</taxon>
    </lineage>
</organism>
<dbReference type="PATRIC" id="fig|84022.6.peg.2802"/>
<proteinExistence type="predicted"/>
<dbReference type="RefSeq" id="WP_144414780.1">
    <property type="nucleotide sequence ID" value="NZ_CP009687.1"/>
</dbReference>
<dbReference type="KEGG" id="cace:CACET_c27600"/>
<dbReference type="EMBL" id="CP009687">
    <property type="protein sequence ID" value="AKL96205.1"/>
    <property type="molecule type" value="Genomic_DNA"/>
</dbReference>
<accession>A0A0G3WEB6</accession>
<name>A0A0G3WEB6_9CLOT</name>
<dbReference type="STRING" id="84022.CACET_c27600"/>
<evidence type="ECO:0000313" key="2">
    <source>
        <dbReference type="Proteomes" id="UP000035704"/>
    </source>
</evidence>
<gene>
    <name evidence="1" type="ORF">CACET_c27600</name>
</gene>
<dbReference type="AlphaFoldDB" id="A0A0G3WEB6"/>
<reference evidence="1 2" key="1">
    <citation type="submission" date="2014-10" db="EMBL/GenBank/DDBJ databases">
        <title>Genome sequence of Clostridium aceticum DSM 1496.</title>
        <authorList>
            <person name="Poehlein A."/>
            <person name="Schiel-Bengelsdorf B."/>
            <person name="Gottschalk G."/>
            <person name="Duerre P."/>
            <person name="Daniel R."/>
        </authorList>
    </citation>
    <scope>NUCLEOTIDE SEQUENCE [LARGE SCALE GENOMIC DNA]</scope>
    <source>
        <strain evidence="1 2">DSM 1496</strain>
    </source>
</reference>
<evidence type="ECO:0000313" key="1">
    <source>
        <dbReference type="EMBL" id="AKL96205.1"/>
    </source>
</evidence>